<gene>
    <name evidence="3" type="ORF">Agub_g6372</name>
</gene>
<organism evidence="3 4">
    <name type="scientific">Astrephomene gubernaculifera</name>
    <dbReference type="NCBI Taxonomy" id="47775"/>
    <lineage>
        <taxon>Eukaryota</taxon>
        <taxon>Viridiplantae</taxon>
        <taxon>Chlorophyta</taxon>
        <taxon>core chlorophytes</taxon>
        <taxon>Chlorophyceae</taxon>
        <taxon>CS clade</taxon>
        <taxon>Chlamydomonadales</taxon>
        <taxon>Astrephomenaceae</taxon>
        <taxon>Astrephomene</taxon>
    </lineage>
</organism>
<dbReference type="EMBL" id="BMAR01000009">
    <property type="protein sequence ID" value="GFR45266.1"/>
    <property type="molecule type" value="Genomic_DNA"/>
</dbReference>
<keyword evidence="4" id="KW-1185">Reference proteome</keyword>
<dbReference type="InterPro" id="IPR002044">
    <property type="entry name" value="CBM20"/>
</dbReference>
<comment type="caution">
    <text evidence="3">The sequence shown here is derived from an EMBL/GenBank/DDBJ whole genome shotgun (WGS) entry which is preliminary data.</text>
</comment>
<feature type="region of interest" description="Disordered" evidence="1">
    <location>
        <begin position="25"/>
        <end position="46"/>
    </location>
</feature>
<evidence type="ECO:0000256" key="1">
    <source>
        <dbReference type="SAM" id="MobiDB-lite"/>
    </source>
</evidence>
<evidence type="ECO:0000259" key="2">
    <source>
        <dbReference type="PROSITE" id="PS51166"/>
    </source>
</evidence>
<evidence type="ECO:0000313" key="3">
    <source>
        <dbReference type="EMBL" id="GFR45266.1"/>
    </source>
</evidence>
<dbReference type="SUPFAM" id="SSF49452">
    <property type="entry name" value="Starch-binding domain-like"/>
    <property type="match status" value="1"/>
</dbReference>
<dbReference type="PANTHER" id="PTHR15048:SF0">
    <property type="entry name" value="STARCH-BINDING DOMAIN-CONTAINING PROTEIN 1"/>
    <property type="match status" value="1"/>
</dbReference>
<dbReference type="InterPro" id="IPR013784">
    <property type="entry name" value="Carb-bd-like_fold"/>
</dbReference>
<dbReference type="AlphaFoldDB" id="A0AAD3DNR3"/>
<feature type="non-terminal residue" evidence="3">
    <location>
        <position position="173"/>
    </location>
</feature>
<protein>
    <recommendedName>
        <fullName evidence="2">CBM20 domain-containing protein</fullName>
    </recommendedName>
</protein>
<dbReference type="PANTHER" id="PTHR15048">
    <property type="entry name" value="STARCH-BINDING DOMAIN-CONTAINING PROTEIN 1"/>
    <property type="match status" value="1"/>
</dbReference>
<evidence type="ECO:0000313" key="4">
    <source>
        <dbReference type="Proteomes" id="UP001054857"/>
    </source>
</evidence>
<dbReference type="PROSITE" id="PS51166">
    <property type="entry name" value="CBM20"/>
    <property type="match status" value="1"/>
</dbReference>
<dbReference type="GO" id="GO:0016020">
    <property type="term" value="C:membrane"/>
    <property type="evidence" value="ECO:0007669"/>
    <property type="project" value="TreeGrafter"/>
</dbReference>
<dbReference type="Gene3D" id="2.60.40.10">
    <property type="entry name" value="Immunoglobulins"/>
    <property type="match status" value="1"/>
</dbReference>
<accession>A0AAD3DNR3</accession>
<reference evidence="3 4" key="1">
    <citation type="journal article" date="2021" name="Sci. Rep.">
        <title>Genome sequencing of the multicellular alga Astrephomene provides insights into convergent evolution of germ-soma differentiation.</title>
        <authorList>
            <person name="Yamashita S."/>
            <person name="Yamamoto K."/>
            <person name="Matsuzaki R."/>
            <person name="Suzuki S."/>
            <person name="Yamaguchi H."/>
            <person name="Hirooka S."/>
            <person name="Minakuchi Y."/>
            <person name="Miyagishima S."/>
            <person name="Kawachi M."/>
            <person name="Toyoda A."/>
            <person name="Nozaki H."/>
        </authorList>
    </citation>
    <scope>NUCLEOTIDE SEQUENCE [LARGE SCALE GENOMIC DNA]</scope>
    <source>
        <strain evidence="3 4">NIES-4017</strain>
    </source>
</reference>
<dbReference type="GO" id="GO:2001070">
    <property type="term" value="F:starch binding"/>
    <property type="evidence" value="ECO:0007669"/>
    <property type="project" value="InterPro"/>
</dbReference>
<feature type="compositionally biased region" description="Basic residues" evidence="1">
    <location>
        <begin position="33"/>
        <end position="42"/>
    </location>
</feature>
<name>A0AAD3DNR3_9CHLO</name>
<sequence>MAASNGAIGLAAWRLSPAPWVPSLHPRASSVRRASRSGRRKQIHEAPTVAALEASGSRARDALSTCRAHHFTSSGHYAAFLRARNGVVTHASNPSPGADGDASNAGSSNGGIANGVKVTLVVPKGPLPPGQQLVLVGGHSLLGGWEPQRGVRLEYGSSGTAHTAELVLPTDTP</sequence>
<feature type="domain" description="CBM20" evidence="2">
    <location>
        <begin position="110"/>
        <end position="173"/>
    </location>
</feature>
<proteinExistence type="predicted"/>
<dbReference type="InterPro" id="IPR013783">
    <property type="entry name" value="Ig-like_fold"/>
</dbReference>
<dbReference type="Proteomes" id="UP001054857">
    <property type="component" value="Unassembled WGS sequence"/>
</dbReference>